<dbReference type="EMBL" id="JBHLUD010000013">
    <property type="protein sequence ID" value="MFC0547299.1"/>
    <property type="molecule type" value="Genomic_DNA"/>
</dbReference>
<protein>
    <submittedName>
        <fullName evidence="4">Pyrroloquinoline quinone biosynthesis peptide chaperone PqqD</fullName>
    </submittedName>
</protein>
<evidence type="ECO:0000313" key="5">
    <source>
        <dbReference type="Proteomes" id="UP001589810"/>
    </source>
</evidence>
<evidence type="ECO:0000256" key="3">
    <source>
        <dbReference type="ARBA" id="ARBA00022905"/>
    </source>
</evidence>
<sequence>MTSIDSVPRVRRGVRCTYDKVRDSDVVLFPEGVLLLNETAAAVVSRCDGSSNVGEIALSLADEFDGVQADDVIELVDRLVARRVVDVD</sequence>
<comment type="subunit">
    <text evidence="2">Monomer. Interacts with PqqE.</text>
</comment>
<comment type="caution">
    <text evidence="4">The sequence shown here is derived from an EMBL/GenBank/DDBJ whole genome shotgun (WGS) entry which is preliminary data.</text>
</comment>
<dbReference type="NCBIfam" id="TIGR03859">
    <property type="entry name" value="PQQ_PqqD"/>
    <property type="match status" value="1"/>
</dbReference>
<comment type="pathway">
    <text evidence="1">Cofactor biosynthesis; pyrroloquinoline quinone biosynthesis.</text>
</comment>
<dbReference type="Gene3D" id="1.10.10.1150">
    <property type="entry name" value="Coenzyme PQQ synthesis protein D (PqqD)"/>
    <property type="match status" value="1"/>
</dbReference>
<dbReference type="InterPro" id="IPR041881">
    <property type="entry name" value="PqqD_sf"/>
</dbReference>
<dbReference type="Pfam" id="PF05402">
    <property type="entry name" value="PqqD"/>
    <property type="match status" value="1"/>
</dbReference>
<organism evidence="4 5">
    <name type="scientific">Kutzneria chonburiensis</name>
    <dbReference type="NCBI Taxonomy" id="1483604"/>
    <lineage>
        <taxon>Bacteria</taxon>
        <taxon>Bacillati</taxon>
        <taxon>Actinomycetota</taxon>
        <taxon>Actinomycetes</taxon>
        <taxon>Pseudonocardiales</taxon>
        <taxon>Pseudonocardiaceae</taxon>
        <taxon>Kutzneria</taxon>
    </lineage>
</organism>
<evidence type="ECO:0000313" key="4">
    <source>
        <dbReference type="EMBL" id="MFC0547299.1"/>
    </source>
</evidence>
<dbReference type="RefSeq" id="WP_273937533.1">
    <property type="nucleotide sequence ID" value="NZ_CP097263.1"/>
</dbReference>
<evidence type="ECO:0000256" key="2">
    <source>
        <dbReference type="ARBA" id="ARBA00011741"/>
    </source>
</evidence>
<gene>
    <name evidence="4" type="primary">pqqD</name>
    <name evidence="4" type="ORF">ACFFH7_37725</name>
</gene>
<name>A0ABV6N3X4_9PSEU</name>
<keyword evidence="3" id="KW-0884">PQQ biosynthesis</keyword>
<dbReference type="Proteomes" id="UP001589810">
    <property type="component" value="Unassembled WGS sequence"/>
</dbReference>
<dbReference type="InterPro" id="IPR008792">
    <property type="entry name" value="PQQD"/>
</dbReference>
<evidence type="ECO:0000256" key="1">
    <source>
        <dbReference type="ARBA" id="ARBA00004886"/>
    </source>
</evidence>
<accession>A0ABV6N3X4</accession>
<proteinExistence type="predicted"/>
<dbReference type="InterPro" id="IPR022479">
    <property type="entry name" value="PqqD_bac"/>
</dbReference>
<keyword evidence="5" id="KW-1185">Reference proteome</keyword>
<reference evidence="4 5" key="1">
    <citation type="submission" date="2024-09" db="EMBL/GenBank/DDBJ databases">
        <authorList>
            <person name="Sun Q."/>
            <person name="Mori K."/>
        </authorList>
    </citation>
    <scope>NUCLEOTIDE SEQUENCE [LARGE SCALE GENOMIC DNA]</scope>
    <source>
        <strain evidence="4 5">TBRC 1432</strain>
    </source>
</reference>